<comment type="subunit">
    <text evidence="11">The complex is composed of two ATP-binding proteins (NikD and NikE), two transmembrane proteins (NikB and NikC) and a solute-binding protein (NikA).</text>
</comment>
<keyword evidence="2 13" id="KW-0813">Transport</keyword>
<name>A0A1D9NYC2_9FIRM</name>
<dbReference type="EMBL" id="CP017831">
    <property type="protein sequence ID" value="AOZ95263.1"/>
    <property type="molecule type" value="Genomic_DNA"/>
</dbReference>
<evidence type="ECO:0000256" key="4">
    <source>
        <dbReference type="ARBA" id="ARBA00022596"/>
    </source>
</evidence>
<comment type="similarity">
    <text evidence="10">Belongs to the binding-protein-dependent transport system permease family. OppBC subfamily.</text>
</comment>
<feature type="transmembrane region" description="Helical" evidence="13">
    <location>
        <begin position="234"/>
        <end position="256"/>
    </location>
</feature>
<evidence type="ECO:0000256" key="8">
    <source>
        <dbReference type="ARBA" id="ARBA00023112"/>
    </source>
</evidence>
<dbReference type="GO" id="GO:0005886">
    <property type="term" value="C:plasma membrane"/>
    <property type="evidence" value="ECO:0007669"/>
    <property type="project" value="UniProtKB-SubCell"/>
</dbReference>
<evidence type="ECO:0000256" key="3">
    <source>
        <dbReference type="ARBA" id="ARBA00022475"/>
    </source>
</evidence>
<keyword evidence="9 13" id="KW-0472">Membrane</keyword>
<dbReference type="InterPro" id="IPR045621">
    <property type="entry name" value="BPD_transp_1_N"/>
</dbReference>
<keyword evidence="3" id="KW-1003">Cell membrane</keyword>
<keyword evidence="16" id="KW-1185">Reference proteome</keyword>
<evidence type="ECO:0000256" key="5">
    <source>
        <dbReference type="ARBA" id="ARBA00022692"/>
    </source>
</evidence>
<dbReference type="KEGG" id="bhu:bhn_I0228"/>
<evidence type="ECO:0000313" key="15">
    <source>
        <dbReference type="EMBL" id="AOZ95263.1"/>
    </source>
</evidence>
<dbReference type="RefSeq" id="WP_071175070.1">
    <property type="nucleotide sequence ID" value="NZ_CP017831.1"/>
</dbReference>
<feature type="transmembrane region" description="Helical" evidence="13">
    <location>
        <begin position="137"/>
        <end position="158"/>
    </location>
</feature>
<dbReference type="PANTHER" id="PTHR43163">
    <property type="entry name" value="DIPEPTIDE TRANSPORT SYSTEM PERMEASE PROTEIN DPPB-RELATED"/>
    <property type="match status" value="1"/>
</dbReference>
<proteinExistence type="inferred from homology"/>
<dbReference type="Pfam" id="PF19300">
    <property type="entry name" value="BPD_transp_1_N"/>
    <property type="match status" value="1"/>
</dbReference>
<dbReference type="OrthoDB" id="9806409at2"/>
<dbReference type="Gene3D" id="1.10.3720.10">
    <property type="entry name" value="MetI-like"/>
    <property type="match status" value="1"/>
</dbReference>
<feature type="transmembrane region" description="Helical" evidence="13">
    <location>
        <begin position="9"/>
        <end position="30"/>
    </location>
</feature>
<dbReference type="Proteomes" id="UP000179284">
    <property type="component" value="Chromosome I"/>
</dbReference>
<evidence type="ECO:0000313" key="16">
    <source>
        <dbReference type="Proteomes" id="UP000179284"/>
    </source>
</evidence>
<keyword evidence="5 13" id="KW-0812">Transmembrane</keyword>
<accession>A0A1D9NYC2</accession>
<feature type="transmembrane region" description="Helical" evidence="13">
    <location>
        <begin position="104"/>
        <end position="125"/>
    </location>
</feature>
<keyword evidence="4" id="KW-0533">Nickel</keyword>
<evidence type="ECO:0000256" key="13">
    <source>
        <dbReference type="RuleBase" id="RU363032"/>
    </source>
</evidence>
<keyword evidence="6 13" id="KW-1133">Transmembrane helix</keyword>
<dbReference type="InterPro" id="IPR000515">
    <property type="entry name" value="MetI-like"/>
</dbReference>
<evidence type="ECO:0000256" key="10">
    <source>
        <dbReference type="ARBA" id="ARBA00024202"/>
    </source>
</evidence>
<dbReference type="InterPro" id="IPR035906">
    <property type="entry name" value="MetI-like_sf"/>
</dbReference>
<evidence type="ECO:0000256" key="7">
    <source>
        <dbReference type="ARBA" id="ARBA00023065"/>
    </source>
</evidence>
<feature type="transmembrane region" description="Helical" evidence="13">
    <location>
        <begin position="164"/>
        <end position="188"/>
    </location>
</feature>
<dbReference type="InterPro" id="IPR050045">
    <property type="entry name" value="Opp2B"/>
</dbReference>
<evidence type="ECO:0000256" key="11">
    <source>
        <dbReference type="ARBA" id="ARBA00038669"/>
    </source>
</evidence>
<organism evidence="15 16">
    <name type="scientific">Butyrivibrio hungatei</name>
    <dbReference type="NCBI Taxonomy" id="185008"/>
    <lineage>
        <taxon>Bacteria</taxon>
        <taxon>Bacillati</taxon>
        <taxon>Bacillota</taxon>
        <taxon>Clostridia</taxon>
        <taxon>Lachnospirales</taxon>
        <taxon>Lachnospiraceae</taxon>
        <taxon>Butyrivibrio</taxon>
    </lineage>
</organism>
<reference evidence="16" key="1">
    <citation type="submission" date="2016-10" db="EMBL/GenBank/DDBJ databases">
        <title>The complete genome sequence of the rumen bacterium Butyrivibrio hungatei MB2003.</title>
        <authorList>
            <person name="Palevich N."/>
            <person name="Kelly W.J."/>
            <person name="Leahy S.C."/>
            <person name="Altermann E."/>
            <person name="Rakonjac J."/>
            <person name="Attwood G.T."/>
        </authorList>
    </citation>
    <scope>NUCLEOTIDE SEQUENCE [LARGE SCALE GENOMIC DNA]</scope>
    <source>
        <strain evidence="16">MB2003</strain>
    </source>
</reference>
<sequence length="307" mass="34107">MAKQILKRILGLALILLVLSFLVFGIMYLAPGDPAEKRLTSQGVVVTKEILQAERERLGLLRPFIVRYAEWLSNVLRGDFGVSFKDDLPVAPKLIKGLKNTCGLALTSLLLALIISFPLGIWSAVKKGKLVDHIVRLFSFIGNSLPNFLISVLLMYLFCIHIKVFPVIADGSFKGMILPALSLAIPMAGRFTRQIRSELLDQLGEEYVVGMKSRKVKGRFILINNVLRNSLGHILTIIGLQIGTLMGGSVVIENIFRWPGIGKLVMDSITARDYPVIMGFVLIMGTIYVVINLIVDITYRLLDPRSF</sequence>
<dbReference type="SUPFAM" id="SSF161098">
    <property type="entry name" value="MetI-like"/>
    <property type="match status" value="1"/>
</dbReference>
<dbReference type="PROSITE" id="PS50928">
    <property type="entry name" value="ABC_TM1"/>
    <property type="match status" value="1"/>
</dbReference>
<dbReference type="PANTHER" id="PTHR43163:SF6">
    <property type="entry name" value="DIPEPTIDE TRANSPORT SYSTEM PERMEASE PROTEIN DPPB-RELATED"/>
    <property type="match status" value="1"/>
</dbReference>
<feature type="transmembrane region" description="Helical" evidence="13">
    <location>
        <begin position="276"/>
        <end position="295"/>
    </location>
</feature>
<evidence type="ECO:0000256" key="9">
    <source>
        <dbReference type="ARBA" id="ARBA00023136"/>
    </source>
</evidence>
<evidence type="ECO:0000256" key="12">
    <source>
        <dbReference type="ARBA" id="ARBA00044774"/>
    </source>
</evidence>
<comment type="subcellular location">
    <subcellularLocation>
        <location evidence="1 13">Cell membrane</location>
        <topology evidence="1 13">Multi-pass membrane protein</topology>
    </subcellularLocation>
</comment>
<evidence type="ECO:0000256" key="2">
    <source>
        <dbReference type="ARBA" id="ARBA00022448"/>
    </source>
</evidence>
<protein>
    <recommendedName>
        <fullName evidence="12">Nickel import system permease protein NikB</fullName>
    </recommendedName>
</protein>
<keyword evidence="7" id="KW-0406">Ion transport</keyword>
<dbReference type="CDD" id="cd06261">
    <property type="entry name" value="TM_PBP2"/>
    <property type="match status" value="1"/>
</dbReference>
<dbReference type="NCBIfam" id="NF045470">
    <property type="entry name" value="Opp2B"/>
    <property type="match status" value="1"/>
</dbReference>
<keyword evidence="8" id="KW-0921">Nickel transport</keyword>
<evidence type="ECO:0000259" key="14">
    <source>
        <dbReference type="PROSITE" id="PS50928"/>
    </source>
</evidence>
<evidence type="ECO:0000256" key="6">
    <source>
        <dbReference type="ARBA" id="ARBA00022989"/>
    </source>
</evidence>
<evidence type="ECO:0000256" key="1">
    <source>
        <dbReference type="ARBA" id="ARBA00004651"/>
    </source>
</evidence>
<dbReference type="Pfam" id="PF00528">
    <property type="entry name" value="BPD_transp_1"/>
    <property type="match status" value="1"/>
</dbReference>
<gene>
    <name evidence="15" type="ORF">bhn_I0228</name>
</gene>
<dbReference type="AlphaFoldDB" id="A0A1D9NYC2"/>
<feature type="domain" description="ABC transmembrane type-1" evidence="14">
    <location>
        <begin position="98"/>
        <end position="299"/>
    </location>
</feature>
<dbReference type="GO" id="GO:0015099">
    <property type="term" value="F:nickel cation transmembrane transporter activity"/>
    <property type="evidence" value="ECO:0007669"/>
    <property type="project" value="InterPro"/>
</dbReference>